<keyword evidence="2" id="KW-1185">Reference proteome</keyword>
<protein>
    <submittedName>
        <fullName evidence="3">Transmembrane protein</fullName>
    </submittedName>
</protein>
<accession>A0A7E4VDC0</accession>
<sequence length="413" mass="47436">MSEIGNAVKENAKASQDMLDKIYETQVRQHYEKNLKTGNFFYELTSENCRLPHVQRALESILTAINQLTLSHYVCLRLEGQPKNNGLTVGFAHITSDIGKEIQKQLNDIENRVSDISNLAQWVIAFAKTIELHGTQKERNFQLANATIHFLTENYGRGVMKASENHLFRNNVYAVKVSQDKTNVYEAKVNTFDIVIPFEDDIHDHVYNIFVYRSNVSFMMNDPSHDHFVNDSLSGLTCDHKLLDHITNQCTGHEICAFFPYDENTVTLAQGNIKQSSFTFCKKAMVLLTGLPLNSVPVLTNSNNVTDDKLPKFMKLLLDERQTIETKLHETMQEPEYDVTAEPLNHTKTANLTAESQPQRPEAVVSKNFDLWKEVTIFTVFMFCAFLFVLHWHHHKSMRNFIKDAQLQCVMIE</sequence>
<organism evidence="2 3">
    <name type="scientific">Panagrellus redivivus</name>
    <name type="common">Microworm</name>
    <dbReference type="NCBI Taxonomy" id="6233"/>
    <lineage>
        <taxon>Eukaryota</taxon>
        <taxon>Metazoa</taxon>
        <taxon>Ecdysozoa</taxon>
        <taxon>Nematoda</taxon>
        <taxon>Chromadorea</taxon>
        <taxon>Rhabditida</taxon>
        <taxon>Tylenchina</taxon>
        <taxon>Panagrolaimomorpha</taxon>
        <taxon>Panagrolaimoidea</taxon>
        <taxon>Panagrolaimidae</taxon>
        <taxon>Panagrellus</taxon>
    </lineage>
</organism>
<reference evidence="2" key="1">
    <citation type="journal article" date="2013" name="Genetics">
        <title>The draft genome and transcriptome of Panagrellus redivivus are shaped by the harsh demands of a free-living lifestyle.</title>
        <authorList>
            <person name="Srinivasan J."/>
            <person name="Dillman A.R."/>
            <person name="Macchietto M.G."/>
            <person name="Heikkinen L."/>
            <person name="Lakso M."/>
            <person name="Fracchia K.M."/>
            <person name="Antoshechkin I."/>
            <person name="Mortazavi A."/>
            <person name="Wong G."/>
            <person name="Sternberg P.W."/>
        </authorList>
    </citation>
    <scope>NUCLEOTIDE SEQUENCE [LARGE SCALE GENOMIC DNA]</scope>
    <source>
        <strain evidence="2">MT8872</strain>
    </source>
</reference>
<reference evidence="3" key="2">
    <citation type="submission" date="2020-10" db="UniProtKB">
        <authorList>
            <consortium name="WormBaseParasite"/>
        </authorList>
    </citation>
    <scope>IDENTIFICATION</scope>
</reference>
<dbReference type="Proteomes" id="UP000492821">
    <property type="component" value="Unassembled WGS sequence"/>
</dbReference>
<keyword evidence="1" id="KW-1133">Transmembrane helix</keyword>
<evidence type="ECO:0000313" key="2">
    <source>
        <dbReference type="Proteomes" id="UP000492821"/>
    </source>
</evidence>
<dbReference type="AlphaFoldDB" id="A0A7E4VDC0"/>
<keyword evidence="1" id="KW-0812">Transmembrane</keyword>
<evidence type="ECO:0000256" key="1">
    <source>
        <dbReference type="SAM" id="Phobius"/>
    </source>
</evidence>
<dbReference type="WBParaSite" id="Pan_g19682.t1">
    <property type="protein sequence ID" value="Pan_g19682.t1"/>
    <property type="gene ID" value="Pan_g19682"/>
</dbReference>
<name>A0A7E4VDC0_PANRE</name>
<keyword evidence="1" id="KW-0472">Membrane</keyword>
<proteinExistence type="predicted"/>
<feature type="transmembrane region" description="Helical" evidence="1">
    <location>
        <begin position="375"/>
        <end position="393"/>
    </location>
</feature>
<evidence type="ECO:0000313" key="3">
    <source>
        <dbReference type="WBParaSite" id="Pan_g19682.t1"/>
    </source>
</evidence>